<proteinExistence type="predicted"/>
<name>A0AAV7C9Y3_ENGPU</name>
<dbReference type="EMBL" id="WNYA01000003">
    <property type="protein sequence ID" value="KAG8581845.1"/>
    <property type="molecule type" value="Genomic_DNA"/>
</dbReference>
<accession>A0AAV7C9Y3</accession>
<dbReference type="AlphaFoldDB" id="A0AAV7C9Y3"/>
<evidence type="ECO:0000313" key="1">
    <source>
        <dbReference type="EMBL" id="KAG8581845.1"/>
    </source>
</evidence>
<organism evidence="1 2">
    <name type="scientific">Engystomops pustulosus</name>
    <name type="common">Tungara frog</name>
    <name type="synonym">Physalaemus pustulosus</name>
    <dbReference type="NCBI Taxonomy" id="76066"/>
    <lineage>
        <taxon>Eukaryota</taxon>
        <taxon>Metazoa</taxon>
        <taxon>Chordata</taxon>
        <taxon>Craniata</taxon>
        <taxon>Vertebrata</taxon>
        <taxon>Euteleostomi</taxon>
        <taxon>Amphibia</taxon>
        <taxon>Batrachia</taxon>
        <taxon>Anura</taxon>
        <taxon>Neobatrachia</taxon>
        <taxon>Hyloidea</taxon>
        <taxon>Leptodactylidae</taxon>
        <taxon>Leiuperinae</taxon>
        <taxon>Engystomops</taxon>
    </lineage>
</organism>
<comment type="caution">
    <text evidence="1">The sequence shown here is derived from an EMBL/GenBank/DDBJ whole genome shotgun (WGS) entry which is preliminary data.</text>
</comment>
<gene>
    <name evidence="1" type="ORF">GDO81_007826</name>
</gene>
<sequence length="72" mass="8276">MVNFPRCMGFLPSSAIFSGTYISSYPRRPINFLIKNKLCTATEIKFWSNGKTQLLINTHLVLCSYVITIDYH</sequence>
<dbReference type="Proteomes" id="UP000824782">
    <property type="component" value="Unassembled WGS sequence"/>
</dbReference>
<keyword evidence="2" id="KW-1185">Reference proteome</keyword>
<protein>
    <submittedName>
        <fullName evidence="1">Uncharacterized protein</fullName>
    </submittedName>
</protein>
<evidence type="ECO:0000313" key="2">
    <source>
        <dbReference type="Proteomes" id="UP000824782"/>
    </source>
</evidence>
<reference evidence="1" key="1">
    <citation type="thesis" date="2020" institute="ProQuest LLC" country="789 East Eisenhower Parkway, Ann Arbor, MI, USA">
        <title>Comparative Genomics and Chromosome Evolution.</title>
        <authorList>
            <person name="Mudd A.B."/>
        </authorList>
    </citation>
    <scope>NUCLEOTIDE SEQUENCE</scope>
    <source>
        <strain evidence="1">237g6f4</strain>
        <tissue evidence="1">Blood</tissue>
    </source>
</reference>